<evidence type="ECO:0000256" key="1">
    <source>
        <dbReference type="SAM" id="MobiDB-lite"/>
    </source>
</evidence>
<sequence>MQSFHRTSPHDDVGFYSTSITVLPMTDPNNSNDEHDRPTQDGAGHDDDALWSDFERDHAHDLDDIARSREAKRFEHHAKRQEKKALLSVNDLDNGAFTDDAAHAGAGPRDFTGSSWLDTDDVMDRFGDDFVPPNPTIGHVKTTTLVFWILLVVGVLGVILSTPVPSWTGLLGTVFGTCALLGGAGLIIGHRGHTQTRTDYSDDGSRV</sequence>
<evidence type="ECO:0000313" key="3">
    <source>
        <dbReference type="EMBL" id="KFI77013.1"/>
    </source>
</evidence>
<name>A0A087C163_9BIFI</name>
<feature type="transmembrane region" description="Helical" evidence="2">
    <location>
        <begin position="170"/>
        <end position="188"/>
    </location>
</feature>
<dbReference type="eggNOG" id="ENOG5031E4N">
    <property type="taxonomic scope" value="Bacteria"/>
</dbReference>
<feature type="compositionally biased region" description="Polar residues" evidence="1">
    <location>
        <begin position="21"/>
        <end position="31"/>
    </location>
</feature>
<evidence type="ECO:0000256" key="2">
    <source>
        <dbReference type="SAM" id="Phobius"/>
    </source>
</evidence>
<evidence type="ECO:0008006" key="5">
    <source>
        <dbReference type="Google" id="ProtNLM"/>
    </source>
</evidence>
<dbReference type="AlphaFoldDB" id="A0A087C163"/>
<keyword evidence="2" id="KW-0812">Transmembrane</keyword>
<dbReference type="EMBL" id="JGZE01000010">
    <property type="protein sequence ID" value="KFI77013.1"/>
    <property type="molecule type" value="Genomic_DNA"/>
</dbReference>
<keyword evidence="4" id="KW-1185">Reference proteome</keyword>
<proteinExistence type="predicted"/>
<accession>A0A087C163</accession>
<feature type="compositionally biased region" description="Basic and acidic residues" evidence="1">
    <location>
        <begin position="32"/>
        <end position="50"/>
    </location>
</feature>
<keyword evidence="2" id="KW-1133">Transmembrane helix</keyword>
<dbReference type="Proteomes" id="UP000029082">
    <property type="component" value="Unassembled WGS sequence"/>
</dbReference>
<comment type="caution">
    <text evidence="3">The sequence shown here is derived from an EMBL/GenBank/DDBJ whole genome shotgun (WGS) entry which is preliminary data.</text>
</comment>
<feature type="region of interest" description="Disordered" evidence="1">
    <location>
        <begin position="21"/>
        <end position="50"/>
    </location>
</feature>
<protein>
    <recommendedName>
        <fullName evidence="5">Membrane associated protein</fullName>
    </recommendedName>
</protein>
<keyword evidence="2" id="KW-0472">Membrane</keyword>
<reference evidence="3 4" key="1">
    <citation type="submission" date="2014-03" db="EMBL/GenBank/DDBJ databases">
        <title>Genomics of Bifidobacteria.</title>
        <authorList>
            <person name="Ventura M."/>
            <person name="Milani C."/>
            <person name="Lugli G.A."/>
        </authorList>
    </citation>
    <scope>NUCLEOTIDE SEQUENCE [LARGE SCALE GENOMIC DNA]</scope>
    <source>
        <strain evidence="3 4">DSM 21395</strain>
    </source>
</reference>
<evidence type="ECO:0000313" key="4">
    <source>
        <dbReference type="Proteomes" id="UP000029082"/>
    </source>
</evidence>
<feature type="transmembrane region" description="Helical" evidence="2">
    <location>
        <begin position="145"/>
        <end position="164"/>
    </location>
</feature>
<gene>
    <name evidence="3" type="ORF">BMON_0569</name>
</gene>
<organism evidence="3 4">
    <name type="scientific">Bifidobacterium mongoliense DSM 21395</name>
    <dbReference type="NCBI Taxonomy" id="1437603"/>
    <lineage>
        <taxon>Bacteria</taxon>
        <taxon>Bacillati</taxon>
        <taxon>Actinomycetota</taxon>
        <taxon>Actinomycetes</taxon>
        <taxon>Bifidobacteriales</taxon>
        <taxon>Bifidobacteriaceae</taxon>
        <taxon>Bifidobacterium</taxon>
    </lineage>
</organism>